<proteinExistence type="inferred from homology"/>
<feature type="transmembrane region" description="Helical" evidence="8">
    <location>
        <begin position="194"/>
        <end position="216"/>
    </location>
</feature>
<evidence type="ECO:0000256" key="7">
    <source>
        <dbReference type="ARBA" id="ARBA00024033"/>
    </source>
</evidence>
<evidence type="ECO:0000313" key="10">
    <source>
        <dbReference type="Proteomes" id="UP000054725"/>
    </source>
</evidence>
<feature type="transmembrane region" description="Helical" evidence="8">
    <location>
        <begin position="255"/>
        <end position="273"/>
    </location>
</feature>
<evidence type="ECO:0000256" key="5">
    <source>
        <dbReference type="ARBA" id="ARBA00022989"/>
    </source>
</evidence>
<evidence type="ECO:0000256" key="1">
    <source>
        <dbReference type="ARBA" id="ARBA00004651"/>
    </source>
</evidence>
<evidence type="ECO:0000256" key="6">
    <source>
        <dbReference type="ARBA" id="ARBA00023136"/>
    </source>
</evidence>
<comment type="similarity">
    <text evidence="7">Belongs to the glycosyltransferase 87 family.</text>
</comment>
<keyword evidence="6 8" id="KW-0472">Membrane</keyword>
<dbReference type="InterPro" id="IPR018584">
    <property type="entry name" value="GT87"/>
</dbReference>
<feature type="transmembrane region" description="Helical" evidence="8">
    <location>
        <begin position="6"/>
        <end position="27"/>
    </location>
</feature>
<feature type="transmembrane region" description="Helical" evidence="8">
    <location>
        <begin position="363"/>
        <end position="381"/>
    </location>
</feature>
<keyword evidence="2" id="KW-1003">Cell membrane</keyword>
<dbReference type="PATRIC" id="fig|45070.6.peg.231"/>
<evidence type="ECO:0000256" key="8">
    <source>
        <dbReference type="SAM" id="Phobius"/>
    </source>
</evidence>
<evidence type="ECO:0000313" key="9">
    <source>
        <dbReference type="EMBL" id="KTD39154.1"/>
    </source>
</evidence>
<evidence type="ECO:0000256" key="3">
    <source>
        <dbReference type="ARBA" id="ARBA00022679"/>
    </source>
</evidence>
<dbReference type="EMBL" id="LNYO01000002">
    <property type="protein sequence ID" value="KTD39154.1"/>
    <property type="molecule type" value="Genomic_DNA"/>
</dbReference>
<dbReference type="RefSeq" id="WP_058503312.1">
    <property type="nucleotide sequence ID" value="NZ_CAAAIF010000013.1"/>
</dbReference>
<evidence type="ECO:0008006" key="11">
    <source>
        <dbReference type="Google" id="ProtNLM"/>
    </source>
</evidence>
<keyword evidence="5 8" id="KW-1133">Transmembrane helix</keyword>
<reference evidence="9 10" key="1">
    <citation type="submission" date="2015-11" db="EMBL/GenBank/DDBJ databases">
        <title>Genomic analysis of 38 Legionella species identifies large and diverse effector repertoires.</title>
        <authorList>
            <person name="Burstein D."/>
            <person name="Amaro F."/>
            <person name="Zusman T."/>
            <person name="Lifshitz Z."/>
            <person name="Cohen O."/>
            <person name="Gilbert J.A."/>
            <person name="Pupko T."/>
            <person name="Shuman H.A."/>
            <person name="Segal G."/>
        </authorList>
    </citation>
    <scope>NUCLEOTIDE SEQUENCE [LARGE SCALE GENOMIC DNA]</scope>
    <source>
        <strain evidence="9 10">ATCC 49506</strain>
    </source>
</reference>
<dbReference type="OrthoDB" id="5659754at2"/>
<keyword evidence="4 8" id="KW-0812">Transmembrane</keyword>
<dbReference type="STRING" id="45070.Lnau_0223"/>
<keyword evidence="10" id="KW-1185">Reference proteome</keyword>
<dbReference type="GO" id="GO:0016758">
    <property type="term" value="F:hexosyltransferase activity"/>
    <property type="evidence" value="ECO:0007669"/>
    <property type="project" value="InterPro"/>
</dbReference>
<dbReference type="Proteomes" id="UP000054725">
    <property type="component" value="Unassembled WGS sequence"/>
</dbReference>
<dbReference type="AlphaFoldDB" id="A0A0W0X3K4"/>
<feature type="transmembrane region" description="Helical" evidence="8">
    <location>
        <begin position="158"/>
        <end position="182"/>
    </location>
</feature>
<feature type="transmembrane region" description="Helical" evidence="8">
    <location>
        <begin position="306"/>
        <end position="325"/>
    </location>
</feature>
<name>A0A0W0X3K4_9GAMM</name>
<comment type="subcellular location">
    <subcellularLocation>
        <location evidence="1">Cell membrane</location>
        <topology evidence="1">Multi-pass membrane protein</topology>
    </subcellularLocation>
</comment>
<comment type="caution">
    <text evidence="9">The sequence shown here is derived from an EMBL/GenBank/DDBJ whole genome shotgun (WGS) entry which is preliminary data.</text>
</comment>
<dbReference type="Pfam" id="PF09594">
    <property type="entry name" value="GT87"/>
    <property type="match status" value="1"/>
</dbReference>
<dbReference type="GO" id="GO:0005886">
    <property type="term" value="C:plasma membrane"/>
    <property type="evidence" value="ECO:0007669"/>
    <property type="project" value="UniProtKB-SubCell"/>
</dbReference>
<sequence length="452" mass="52560">MKTHSTYTIFPLIFLVFIYSILLYLIFSSQRIIDFTPFYTSAKLLLAGRNPYPVQLIISVNLNPPFFIWLFSPLAHFSYHTALIIWSILSLSLGLVAANLAFRHAFSAEVWKKYRLIFYMIYFAFFPVLMDTSIVQIGAFLAFFTMLGYHFYLNNRCYLAGIFWGLIIALKLFPALLFFYVLKQKRKQVFSSMLATFLLACLIPLLIYGPTIYLQYHSMVTRILWFGDSWNASIYGFLFRLLIDTHSSFHNLLPIELLYAGLFLISLFVYLIALGPCYIDGQKNQINHQPFCLTLVMMLLLSPFGWIYYFSILIFPLVLTFVLSFEKKTSPISFLLWTACFFLINFPQAYVINKSMHNFTERITLFSFDFYGLLVLLYILISNRQIKGNNELRINTMLENEKKRRALLAVAILFIFGLIVPLNSLLISLSLTPEDRAKLLTQMEDLNNKEAN</sequence>
<feature type="transmembrane region" description="Helical" evidence="8">
    <location>
        <begin position="123"/>
        <end position="152"/>
    </location>
</feature>
<evidence type="ECO:0000256" key="2">
    <source>
        <dbReference type="ARBA" id="ARBA00022475"/>
    </source>
</evidence>
<feature type="transmembrane region" description="Helical" evidence="8">
    <location>
        <begin position="332"/>
        <end position="351"/>
    </location>
</feature>
<feature type="transmembrane region" description="Helical" evidence="8">
    <location>
        <begin position="83"/>
        <end position="102"/>
    </location>
</feature>
<accession>A0A0W0X3K4</accession>
<gene>
    <name evidence="9" type="ORF">Lnau_0223</name>
</gene>
<organism evidence="9 10">
    <name type="scientific">Legionella nautarum</name>
    <dbReference type="NCBI Taxonomy" id="45070"/>
    <lineage>
        <taxon>Bacteria</taxon>
        <taxon>Pseudomonadati</taxon>
        <taxon>Pseudomonadota</taxon>
        <taxon>Gammaproteobacteria</taxon>
        <taxon>Legionellales</taxon>
        <taxon>Legionellaceae</taxon>
        <taxon>Legionella</taxon>
    </lineage>
</organism>
<protein>
    <recommendedName>
        <fullName evidence="11">DUF2029 domain-containing protein</fullName>
    </recommendedName>
</protein>
<feature type="transmembrane region" description="Helical" evidence="8">
    <location>
        <begin position="222"/>
        <end position="243"/>
    </location>
</feature>
<evidence type="ECO:0000256" key="4">
    <source>
        <dbReference type="ARBA" id="ARBA00022692"/>
    </source>
</evidence>
<feature type="transmembrane region" description="Helical" evidence="8">
    <location>
        <begin position="406"/>
        <end position="431"/>
    </location>
</feature>
<keyword evidence="3" id="KW-0808">Transferase</keyword>